<evidence type="ECO:0000256" key="1">
    <source>
        <dbReference type="SAM" id="Coils"/>
    </source>
</evidence>
<feature type="region of interest" description="Disordered" evidence="2">
    <location>
        <begin position="95"/>
        <end position="129"/>
    </location>
</feature>
<keyword evidence="4" id="KW-1185">Reference proteome</keyword>
<proteinExistence type="predicted"/>
<dbReference type="Proteomes" id="UP001627154">
    <property type="component" value="Unassembled WGS sequence"/>
</dbReference>
<accession>A0ABD2WP81</accession>
<dbReference type="AlphaFoldDB" id="A0ABD2WP81"/>
<feature type="compositionally biased region" description="Polar residues" evidence="2">
    <location>
        <begin position="111"/>
        <end position="129"/>
    </location>
</feature>
<reference evidence="3 4" key="1">
    <citation type="journal article" date="2024" name="bioRxiv">
        <title>A reference genome for Trichogramma kaykai: A tiny desert-dwelling parasitoid wasp with competing sex-ratio distorters.</title>
        <authorList>
            <person name="Culotta J."/>
            <person name="Lindsey A.R."/>
        </authorList>
    </citation>
    <scope>NUCLEOTIDE SEQUENCE [LARGE SCALE GENOMIC DNA]</scope>
    <source>
        <strain evidence="3 4">KSX58</strain>
    </source>
</reference>
<comment type="caution">
    <text evidence="3">The sequence shown here is derived from an EMBL/GenBank/DDBJ whole genome shotgun (WGS) entry which is preliminary data.</text>
</comment>
<evidence type="ECO:0000313" key="3">
    <source>
        <dbReference type="EMBL" id="KAL3394951.1"/>
    </source>
</evidence>
<keyword evidence="1" id="KW-0175">Coiled coil</keyword>
<dbReference type="EMBL" id="JBJJXI010000087">
    <property type="protein sequence ID" value="KAL3394951.1"/>
    <property type="molecule type" value="Genomic_DNA"/>
</dbReference>
<feature type="compositionally biased region" description="Polar residues" evidence="2">
    <location>
        <begin position="165"/>
        <end position="178"/>
    </location>
</feature>
<feature type="coiled-coil region" evidence="1">
    <location>
        <begin position="13"/>
        <end position="47"/>
    </location>
</feature>
<evidence type="ECO:0000256" key="2">
    <source>
        <dbReference type="SAM" id="MobiDB-lite"/>
    </source>
</evidence>
<sequence>MTTNREKDYDELVKELQKEYDDLVVTLKSLEENHKKVKKMLLTNREQMSKLIAGCSNRVGNQPTPPMPAVPRVLNVSGGPVVHPQNQYQMSQLLPQQQQQQQQTTVRPVASTATPTTVRPQVQMPKNSGLSIATTPGGIAVPMIKLQPVNLDYIKKMIAAKMQATTNKQQANSTSSQNPKRKANNGADFKLGSQISITQLPAPAKKIKPSPTKIVSNNCIPILPKPTTTSHSQIVVVIGSGKTDDTDSQTVEKIDRRKTKLACHVDSADTVYNPIRNEQGGSDIEILGEFSSDNANNSIKVKTEPTVATFKPKNVDEPSKIPQKGNN</sequence>
<feature type="region of interest" description="Disordered" evidence="2">
    <location>
        <begin position="165"/>
        <end position="187"/>
    </location>
</feature>
<name>A0ABD2WP81_9HYME</name>
<gene>
    <name evidence="3" type="ORF">TKK_010934</name>
</gene>
<evidence type="ECO:0000313" key="4">
    <source>
        <dbReference type="Proteomes" id="UP001627154"/>
    </source>
</evidence>
<protein>
    <submittedName>
        <fullName evidence="3">Uncharacterized protein</fullName>
    </submittedName>
</protein>
<organism evidence="3 4">
    <name type="scientific">Trichogramma kaykai</name>
    <dbReference type="NCBI Taxonomy" id="54128"/>
    <lineage>
        <taxon>Eukaryota</taxon>
        <taxon>Metazoa</taxon>
        <taxon>Ecdysozoa</taxon>
        <taxon>Arthropoda</taxon>
        <taxon>Hexapoda</taxon>
        <taxon>Insecta</taxon>
        <taxon>Pterygota</taxon>
        <taxon>Neoptera</taxon>
        <taxon>Endopterygota</taxon>
        <taxon>Hymenoptera</taxon>
        <taxon>Apocrita</taxon>
        <taxon>Proctotrupomorpha</taxon>
        <taxon>Chalcidoidea</taxon>
        <taxon>Trichogrammatidae</taxon>
        <taxon>Trichogramma</taxon>
    </lineage>
</organism>